<reference evidence="2" key="1">
    <citation type="submission" date="2023-01" db="EMBL/GenBank/DDBJ databases">
        <title>The growth and conidiation of Purpureocillium lavendulum are regulated by nitrogen source and histone H3K14 acetylation.</title>
        <authorList>
            <person name="Tang P."/>
            <person name="Han J."/>
            <person name="Zhang C."/>
            <person name="Tang P."/>
            <person name="Qi F."/>
            <person name="Zhang K."/>
            <person name="Liang L."/>
        </authorList>
    </citation>
    <scope>NUCLEOTIDE SEQUENCE</scope>
    <source>
        <strain evidence="2">YMF1.00683</strain>
    </source>
</reference>
<feature type="compositionally biased region" description="Basic and acidic residues" evidence="1">
    <location>
        <begin position="52"/>
        <end position="64"/>
    </location>
</feature>
<name>A0AB34FNI6_9HYPO</name>
<evidence type="ECO:0000256" key="1">
    <source>
        <dbReference type="SAM" id="MobiDB-lite"/>
    </source>
</evidence>
<evidence type="ECO:0000313" key="2">
    <source>
        <dbReference type="EMBL" id="KAJ6439931.1"/>
    </source>
</evidence>
<evidence type="ECO:0000313" key="3">
    <source>
        <dbReference type="Proteomes" id="UP001163105"/>
    </source>
</evidence>
<gene>
    <name evidence="2" type="ORF">O9K51_07822</name>
</gene>
<protein>
    <submittedName>
        <fullName evidence="2">Uncharacterized protein</fullName>
    </submittedName>
</protein>
<comment type="caution">
    <text evidence="2">The sequence shown here is derived from an EMBL/GenBank/DDBJ whole genome shotgun (WGS) entry which is preliminary data.</text>
</comment>
<accession>A0AB34FNI6</accession>
<feature type="compositionally biased region" description="Polar residues" evidence="1">
    <location>
        <begin position="40"/>
        <end position="51"/>
    </location>
</feature>
<feature type="region of interest" description="Disordered" evidence="1">
    <location>
        <begin position="36"/>
        <end position="64"/>
    </location>
</feature>
<organism evidence="2 3">
    <name type="scientific">Purpureocillium lavendulum</name>
    <dbReference type="NCBI Taxonomy" id="1247861"/>
    <lineage>
        <taxon>Eukaryota</taxon>
        <taxon>Fungi</taxon>
        <taxon>Dikarya</taxon>
        <taxon>Ascomycota</taxon>
        <taxon>Pezizomycotina</taxon>
        <taxon>Sordariomycetes</taxon>
        <taxon>Hypocreomycetidae</taxon>
        <taxon>Hypocreales</taxon>
        <taxon>Ophiocordycipitaceae</taxon>
        <taxon>Purpureocillium</taxon>
    </lineage>
</organism>
<dbReference type="EMBL" id="JAQHRD010000006">
    <property type="protein sequence ID" value="KAJ6439931.1"/>
    <property type="molecule type" value="Genomic_DNA"/>
</dbReference>
<proteinExistence type="predicted"/>
<dbReference type="Proteomes" id="UP001163105">
    <property type="component" value="Unassembled WGS sequence"/>
</dbReference>
<keyword evidence="3" id="KW-1185">Reference proteome</keyword>
<dbReference type="AlphaFoldDB" id="A0AB34FNI6"/>
<sequence length="64" mass="6711">MAAIDTTDAPVHLPAGSSTGYEIKLNLTTDTINIPRRLTGQASASSPTGTDTAHEKEESHGWSC</sequence>